<dbReference type="EMBL" id="GEDC01030137">
    <property type="protein sequence ID" value="JAS07161.1"/>
    <property type="molecule type" value="Transcribed_RNA"/>
</dbReference>
<dbReference type="GO" id="GO:0042030">
    <property type="term" value="F:ATPase inhibitor activity"/>
    <property type="evidence" value="ECO:0007669"/>
    <property type="project" value="TreeGrafter"/>
</dbReference>
<name>A0A1B6C0W7_9HEMI</name>
<reference evidence="2" key="1">
    <citation type="submission" date="2015-12" db="EMBL/GenBank/DDBJ databases">
        <title>De novo transcriptome assembly of four potential Pierce s Disease insect vectors from Arizona vineyards.</title>
        <authorList>
            <person name="Tassone E.E."/>
        </authorList>
    </citation>
    <scope>NUCLEOTIDE SEQUENCE</scope>
</reference>
<feature type="non-terminal residue" evidence="2">
    <location>
        <position position="1"/>
    </location>
</feature>
<feature type="non-terminal residue" evidence="2">
    <location>
        <position position="498"/>
    </location>
</feature>
<dbReference type="InterPro" id="IPR028085">
    <property type="entry name" value="FNIP_mid_dom"/>
</dbReference>
<dbReference type="PANTHER" id="PTHR21634">
    <property type="entry name" value="RE13835P"/>
    <property type="match status" value="1"/>
</dbReference>
<dbReference type="GO" id="GO:0005737">
    <property type="term" value="C:cytoplasm"/>
    <property type="evidence" value="ECO:0007669"/>
    <property type="project" value="TreeGrafter"/>
</dbReference>
<evidence type="ECO:0000259" key="1">
    <source>
        <dbReference type="Pfam" id="PF14637"/>
    </source>
</evidence>
<protein>
    <recommendedName>
        <fullName evidence="1">Folliculin-interacting protein middle domain-containing protein</fullName>
    </recommendedName>
</protein>
<proteinExistence type="predicted"/>
<dbReference type="AlphaFoldDB" id="A0A1B6C0W7"/>
<evidence type="ECO:0000313" key="2">
    <source>
        <dbReference type="EMBL" id="JAS07161.1"/>
    </source>
</evidence>
<dbReference type="GO" id="GO:0051087">
    <property type="term" value="F:protein-folding chaperone binding"/>
    <property type="evidence" value="ECO:0007669"/>
    <property type="project" value="TreeGrafter"/>
</dbReference>
<sequence length="498" mass="56932">FIQDLSHLLEDVDTKHTNFFISTLLTAVLTHHLGWVPTVFSEHPTLMHDDKLLSELAQNHPYNPFWAQQNDLRGALSFPLKTSRTIVIGQSESLINKILSLLSYFIRCGQVIIKKQEMEHLENEDEIISEIVEKQQKKSEDETDFYSQIREFNQSEPIGTSSTSGSSVTLCKSKTVLSLKTFSITENLPNLNEKKLCDEFSLDTFSSNNYDTNNKSTGLKKTKSVAAKLKDTLCLDSSIYINNDSYENNNHFGLFKRTNLSKSSQYLTNFENNVSLCNESGKSPAAKSDLEKQMSSVDLKNILNKSEPNLQRGTYLKQNLLHSGTPKDKDERVVFVLGENEKLIDIKNHDKISFCDEDWCNKENINTDNPIILVDDFHVEKTFVDKNLNYINERKKTDLVIGNNDSQIIIVRTASANLENNLQINHESFPRSVSVPEVILTTESVRTKRSKDAVDLIRRWFSDSEILMRENKNYGEGNKLLTVAQKSYENMNYRTNSE</sequence>
<feature type="domain" description="Folliculin-interacting protein middle" evidence="1">
    <location>
        <begin position="1"/>
        <end position="111"/>
    </location>
</feature>
<dbReference type="PANTHER" id="PTHR21634:SF9">
    <property type="entry name" value="RE13835P"/>
    <property type="match status" value="1"/>
</dbReference>
<gene>
    <name evidence="2" type="ORF">g.12761</name>
</gene>
<dbReference type="Pfam" id="PF14637">
    <property type="entry name" value="FNIP_M"/>
    <property type="match status" value="1"/>
</dbReference>
<accession>A0A1B6C0W7</accession>
<organism evidence="2">
    <name type="scientific">Clastoptera arizonana</name>
    <name type="common">Arizona spittle bug</name>
    <dbReference type="NCBI Taxonomy" id="38151"/>
    <lineage>
        <taxon>Eukaryota</taxon>
        <taxon>Metazoa</taxon>
        <taxon>Ecdysozoa</taxon>
        <taxon>Arthropoda</taxon>
        <taxon>Hexapoda</taxon>
        <taxon>Insecta</taxon>
        <taxon>Pterygota</taxon>
        <taxon>Neoptera</taxon>
        <taxon>Paraneoptera</taxon>
        <taxon>Hemiptera</taxon>
        <taxon>Auchenorrhyncha</taxon>
        <taxon>Cercopoidea</taxon>
        <taxon>Clastopteridae</taxon>
        <taxon>Clastoptera</taxon>
    </lineage>
</organism>